<dbReference type="Proteomes" id="UP000594014">
    <property type="component" value="Chromosome"/>
</dbReference>
<accession>A0ACD1A7Q6</accession>
<organism evidence="1 2">
    <name type="scientific">Anoxybacterium hadale</name>
    <dbReference type="NCBI Taxonomy" id="3408580"/>
    <lineage>
        <taxon>Bacteria</taxon>
        <taxon>Bacillati</taxon>
        <taxon>Bacillota</taxon>
        <taxon>Clostridia</taxon>
        <taxon>Peptostreptococcales</taxon>
        <taxon>Anaerovoracaceae</taxon>
        <taxon>Anoxybacterium</taxon>
    </lineage>
</organism>
<evidence type="ECO:0000313" key="2">
    <source>
        <dbReference type="Proteomes" id="UP000594014"/>
    </source>
</evidence>
<proteinExistence type="predicted"/>
<gene>
    <name evidence="1" type="ORF">FRZ06_03090</name>
</gene>
<keyword evidence="2" id="KW-1185">Reference proteome</keyword>
<sequence length="211" mass="22773">MYSNTNDDYGMQFHRTPTTGYIRVLHAVPDAPNVDVYANDDLIAADLAFGESTDYIAAAPGDYIITVYAAGTQENPVLSNTLTLEENANATVAAIGTMDNLQLLAIPDSDLVMEAGTPMVRFVHLSPNAPAVDVTLPTGRLLFSDVAFTQRTPYIPAPPRTYTLQVRVAGSPDVVLTVPDVTFEPSMMYTIYAIGLAGDEPELQALMLTDR</sequence>
<reference evidence="1" key="1">
    <citation type="submission" date="2019-08" db="EMBL/GenBank/DDBJ databases">
        <title>Genome sequence of Clostridiales bacterium MT110.</title>
        <authorList>
            <person name="Cao J."/>
        </authorList>
    </citation>
    <scope>NUCLEOTIDE SEQUENCE</scope>
    <source>
        <strain evidence="1">MT110</strain>
    </source>
</reference>
<evidence type="ECO:0000313" key="1">
    <source>
        <dbReference type="EMBL" id="QOX62414.1"/>
    </source>
</evidence>
<dbReference type="EMBL" id="CP042469">
    <property type="protein sequence ID" value="QOX62414.1"/>
    <property type="molecule type" value="Genomic_DNA"/>
</dbReference>
<name>A0ACD1A7Q6_9FIRM</name>
<protein>
    <submittedName>
        <fullName evidence="1">DUF4397 domain-containing protein</fullName>
    </submittedName>
</protein>